<keyword evidence="2" id="KW-1185">Reference proteome</keyword>
<name>A0ABD5PEG0_9EURY</name>
<comment type="caution">
    <text evidence="1">The sequence shown here is derived from an EMBL/GenBank/DDBJ whole genome shotgun (WGS) entry which is preliminary data.</text>
</comment>
<evidence type="ECO:0000313" key="1">
    <source>
        <dbReference type="EMBL" id="MFC4359143.1"/>
    </source>
</evidence>
<organism evidence="1 2">
    <name type="scientific">Halobium salinum</name>
    <dbReference type="NCBI Taxonomy" id="1364940"/>
    <lineage>
        <taxon>Archaea</taxon>
        <taxon>Methanobacteriati</taxon>
        <taxon>Methanobacteriota</taxon>
        <taxon>Stenosarchaea group</taxon>
        <taxon>Halobacteria</taxon>
        <taxon>Halobacteriales</taxon>
        <taxon>Haloferacaceae</taxon>
        <taxon>Halobium</taxon>
    </lineage>
</organism>
<gene>
    <name evidence="1" type="ORF">ACFO0N_14445</name>
</gene>
<dbReference type="Proteomes" id="UP001595921">
    <property type="component" value="Unassembled WGS sequence"/>
</dbReference>
<sequence>MTNVPVQPHEIRRIHDALADEVSARERRLGEDLPLDATAGLGDLLHDVVDNWESGRKSLRTVPVCNVFARELDRPVSEETKRLATGLDAIINVYDDIIDTRELTTEAKIAYTVNAAFSGVAMVESCPPGAREAVNEVLLDYFTAVFQIPLVERTLFERMEAMTSRHLQLNAAATLYRYRARDIDAFAELPAAVMDVDADVADRLRADLRAYRARRLLFKDIGDVERDLDDGDTTPVVYFLQTCETTEAVVDAVEELYARFTYSDVGRDRYGDVLTELEDAPADLDALIRETRDAVAERAA</sequence>
<dbReference type="EMBL" id="JBHSDS010000008">
    <property type="protein sequence ID" value="MFC4359143.1"/>
    <property type="molecule type" value="Genomic_DNA"/>
</dbReference>
<accession>A0ABD5PEG0</accession>
<dbReference type="RefSeq" id="WP_267622977.1">
    <property type="nucleotide sequence ID" value="NZ_JAODIW010000006.1"/>
</dbReference>
<protein>
    <submittedName>
        <fullName evidence="1">Uncharacterized protein</fullName>
    </submittedName>
</protein>
<reference evidence="1 2" key="1">
    <citation type="journal article" date="2019" name="Int. J. Syst. Evol. Microbiol.">
        <title>The Global Catalogue of Microorganisms (GCM) 10K type strain sequencing project: providing services to taxonomists for standard genome sequencing and annotation.</title>
        <authorList>
            <consortium name="The Broad Institute Genomics Platform"/>
            <consortium name="The Broad Institute Genome Sequencing Center for Infectious Disease"/>
            <person name="Wu L."/>
            <person name="Ma J."/>
        </authorList>
    </citation>
    <scope>NUCLEOTIDE SEQUENCE [LARGE SCALE GENOMIC DNA]</scope>
    <source>
        <strain evidence="1 2">CGMCC 1.12553</strain>
    </source>
</reference>
<proteinExistence type="predicted"/>
<evidence type="ECO:0000313" key="2">
    <source>
        <dbReference type="Proteomes" id="UP001595921"/>
    </source>
</evidence>
<dbReference type="AlphaFoldDB" id="A0ABD5PEG0"/>